<dbReference type="UniPathway" id="UPA00219"/>
<gene>
    <name evidence="7" type="primary">murI</name>
    <name evidence="8" type="ORF">L602_002500000420</name>
</gene>
<keyword evidence="6 7" id="KW-0961">Cell wall biogenesis/degradation</keyword>
<comment type="caution">
    <text evidence="8">The sequence shown here is derived from an EMBL/GenBank/DDBJ whole genome shotgun (WGS) entry which is preliminary data.</text>
</comment>
<organism evidence="8 9">
    <name type="scientific">Cupriavidus gilardii J11</name>
    <dbReference type="NCBI Taxonomy" id="936133"/>
    <lineage>
        <taxon>Bacteria</taxon>
        <taxon>Pseudomonadati</taxon>
        <taxon>Pseudomonadota</taxon>
        <taxon>Betaproteobacteria</taxon>
        <taxon>Burkholderiales</taxon>
        <taxon>Burkholderiaceae</taxon>
        <taxon>Cupriavidus</taxon>
    </lineage>
</organism>
<evidence type="ECO:0000313" key="9">
    <source>
        <dbReference type="Proteomes" id="UP000318141"/>
    </source>
</evidence>
<dbReference type="InterPro" id="IPR001920">
    <property type="entry name" value="Asp/Glu_race"/>
</dbReference>
<evidence type="ECO:0000256" key="2">
    <source>
        <dbReference type="ARBA" id="ARBA00013090"/>
    </source>
</evidence>
<dbReference type="SUPFAM" id="SSF53681">
    <property type="entry name" value="Aspartate/glutamate racemase"/>
    <property type="match status" value="2"/>
</dbReference>
<dbReference type="PROSITE" id="PS00924">
    <property type="entry name" value="ASP_GLU_RACEMASE_2"/>
    <property type="match status" value="1"/>
</dbReference>
<keyword evidence="3 7" id="KW-0133">Cell shape</keyword>
<protein>
    <recommendedName>
        <fullName evidence="2 7">Glutamate racemase</fullName>
        <ecNumber evidence="2 7">5.1.1.3</ecNumber>
    </recommendedName>
</protein>
<dbReference type="PANTHER" id="PTHR21198">
    <property type="entry name" value="GLUTAMATE RACEMASE"/>
    <property type="match status" value="1"/>
</dbReference>
<dbReference type="InterPro" id="IPR004391">
    <property type="entry name" value="Glu_race"/>
</dbReference>
<feature type="active site" description="Proton donor/acceptor" evidence="7">
    <location>
        <position position="183"/>
    </location>
</feature>
<dbReference type="NCBIfam" id="TIGR00067">
    <property type="entry name" value="glut_race"/>
    <property type="match status" value="1"/>
</dbReference>
<dbReference type="AlphaFoldDB" id="A0A562BK22"/>
<feature type="binding site" evidence="7">
    <location>
        <begin position="10"/>
        <end position="11"/>
    </location>
    <ligand>
        <name>substrate</name>
    </ligand>
</feature>
<comment type="function">
    <text evidence="7">Provides the (R)-glutamate required for cell wall biosynthesis.</text>
</comment>
<dbReference type="HAMAP" id="MF_00258">
    <property type="entry name" value="Glu_racemase"/>
    <property type="match status" value="1"/>
</dbReference>
<dbReference type="InterPro" id="IPR033134">
    <property type="entry name" value="Asp/Glu_racemase_AS_2"/>
</dbReference>
<sequence length="273" mass="28768">MTPSPIGIFDSGLGGLSVLREIRALMPAESLVYLADSHYAPYGEKPRDFVQARTLQACEWLAGQGCKAIVVACNTATAHGIQTLRDRLALPIVGVEPGLKPAAAMSQSKVVGVLATANTLASDKFARLLASLSDSCRFVCQAGNGLVARIEQGDIDGPLVREALRAYLAPMHDAGADTLVLGCTHYPFLAPTLRELAGDRMTLVDTGVAVARQLQRRLVQEGLIAIADRVGAAPADRYCSTGEPARLQRMLFLLLGVEAAVEAVSIDPAPAPA</sequence>
<evidence type="ECO:0000256" key="1">
    <source>
        <dbReference type="ARBA" id="ARBA00001602"/>
    </source>
</evidence>
<evidence type="ECO:0000256" key="3">
    <source>
        <dbReference type="ARBA" id="ARBA00022960"/>
    </source>
</evidence>
<dbReference type="Gene3D" id="3.40.50.1860">
    <property type="match status" value="2"/>
</dbReference>
<dbReference type="InterPro" id="IPR018187">
    <property type="entry name" value="Asp/Glu_racemase_AS_1"/>
</dbReference>
<keyword evidence="9" id="KW-1185">Reference proteome</keyword>
<dbReference type="Proteomes" id="UP000318141">
    <property type="component" value="Unassembled WGS sequence"/>
</dbReference>
<dbReference type="OrthoDB" id="9801055at2"/>
<dbReference type="GO" id="GO:0009252">
    <property type="term" value="P:peptidoglycan biosynthetic process"/>
    <property type="evidence" value="ECO:0007669"/>
    <property type="project" value="UniProtKB-UniRule"/>
</dbReference>
<dbReference type="GO" id="GO:0071555">
    <property type="term" value="P:cell wall organization"/>
    <property type="evidence" value="ECO:0007669"/>
    <property type="project" value="UniProtKB-KW"/>
</dbReference>
<dbReference type="InterPro" id="IPR015942">
    <property type="entry name" value="Asp/Glu/hydantoin_racemase"/>
</dbReference>
<dbReference type="EMBL" id="VLJN01000018">
    <property type="protein sequence ID" value="TWG85441.1"/>
    <property type="molecule type" value="Genomic_DNA"/>
</dbReference>
<feature type="binding site" evidence="7">
    <location>
        <begin position="42"/>
        <end position="43"/>
    </location>
    <ligand>
        <name>substrate</name>
    </ligand>
</feature>
<dbReference type="Pfam" id="PF01177">
    <property type="entry name" value="Asp_Glu_race"/>
    <property type="match status" value="1"/>
</dbReference>
<dbReference type="EC" id="5.1.1.3" evidence="2 7"/>
<evidence type="ECO:0000256" key="7">
    <source>
        <dbReference type="HAMAP-Rule" id="MF_00258"/>
    </source>
</evidence>
<feature type="binding site" evidence="7">
    <location>
        <begin position="184"/>
        <end position="185"/>
    </location>
    <ligand>
        <name>substrate</name>
    </ligand>
</feature>
<keyword evidence="4 7" id="KW-0573">Peptidoglycan synthesis</keyword>
<evidence type="ECO:0000256" key="6">
    <source>
        <dbReference type="ARBA" id="ARBA00023316"/>
    </source>
</evidence>
<reference evidence="8 9" key="1">
    <citation type="submission" date="2019-07" db="EMBL/GenBank/DDBJ databases">
        <title>Genome sequencing of lignin-degrading bacterial isolates.</title>
        <authorList>
            <person name="Gladden J."/>
        </authorList>
    </citation>
    <scope>NUCLEOTIDE SEQUENCE [LARGE SCALE GENOMIC DNA]</scope>
    <source>
        <strain evidence="8 9">J11</strain>
    </source>
</reference>
<feature type="binding site" evidence="7">
    <location>
        <begin position="74"/>
        <end position="75"/>
    </location>
    <ligand>
        <name>substrate</name>
    </ligand>
</feature>
<keyword evidence="5 7" id="KW-0413">Isomerase</keyword>
<feature type="active site" description="Proton donor/acceptor" evidence="7">
    <location>
        <position position="73"/>
    </location>
</feature>
<accession>A0A562BK22</accession>
<dbReference type="GO" id="GO:0008360">
    <property type="term" value="P:regulation of cell shape"/>
    <property type="evidence" value="ECO:0007669"/>
    <property type="project" value="UniProtKB-KW"/>
</dbReference>
<evidence type="ECO:0000256" key="5">
    <source>
        <dbReference type="ARBA" id="ARBA00023235"/>
    </source>
</evidence>
<evidence type="ECO:0000313" key="8">
    <source>
        <dbReference type="EMBL" id="TWG85441.1"/>
    </source>
</evidence>
<comment type="catalytic activity">
    <reaction evidence="1 7">
        <text>L-glutamate = D-glutamate</text>
        <dbReference type="Rhea" id="RHEA:12813"/>
        <dbReference type="ChEBI" id="CHEBI:29985"/>
        <dbReference type="ChEBI" id="CHEBI:29986"/>
        <dbReference type="EC" id="5.1.1.3"/>
    </reaction>
</comment>
<comment type="pathway">
    <text evidence="7">Cell wall biogenesis; peptidoglycan biosynthesis.</text>
</comment>
<name>A0A562BK22_9BURK</name>
<comment type="similarity">
    <text evidence="7">Belongs to the aspartate/glutamate racemases family.</text>
</comment>
<dbReference type="FunFam" id="3.40.50.1860:FF:000001">
    <property type="entry name" value="Glutamate racemase"/>
    <property type="match status" value="1"/>
</dbReference>
<proteinExistence type="inferred from homology"/>
<dbReference type="PROSITE" id="PS00923">
    <property type="entry name" value="ASP_GLU_RACEMASE_1"/>
    <property type="match status" value="1"/>
</dbReference>
<evidence type="ECO:0000256" key="4">
    <source>
        <dbReference type="ARBA" id="ARBA00022984"/>
    </source>
</evidence>
<dbReference type="PANTHER" id="PTHR21198:SF2">
    <property type="entry name" value="GLUTAMATE RACEMASE"/>
    <property type="match status" value="1"/>
</dbReference>
<dbReference type="GO" id="GO:0008881">
    <property type="term" value="F:glutamate racemase activity"/>
    <property type="evidence" value="ECO:0007669"/>
    <property type="project" value="UniProtKB-UniRule"/>
</dbReference>